<dbReference type="Proteomes" id="UP000016160">
    <property type="component" value="Chromosome"/>
</dbReference>
<organism evidence="2 3">
    <name type="scientific">Formosa agariphila (strain DSM 15362 / KCTC 12365 / LMG 23005 / KMM 3901 / M-2Alg 35-1)</name>
    <dbReference type="NCBI Taxonomy" id="1347342"/>
    <lineage>
        <taxon>Bacteria</taxon>
        <taxon>Pseudomonadati</taxon>
        <taxon>Bacteroidota</taxon>
        <taxon>Flavobacteriia</taxon>
        <taxon>Flavobacteriales</taxon>
        <taxon>Flavobacteriaceae</taxon>
        <taxon>Formosa</taxon>
    </lineage>
</organism>
<dbReference type="PATRIC" id="fig|1347342.6.peg.1401"/>
<dbReference type="eggNOG" id="ENOG503306C">
    <property type="taxonomic scope" value="Bacteria"/>
</dbReference>
<gene>
    <name evidence="2" type="ORF">BN863_13920</name>
</gene>
<reference evidence="2 3" key="1">
    <citation type="journal article" date="2013" name="Appl. Environ. Microbiol.">
        <title>The genome of the alga-associated marine flavobacterium Formosa agariphila KMM 3901T reveals a broad potential for degradation of algal polysaccharides.</title>
        <authorList>
            <person name="Mann A.J."/>
            <person name="Hahnke R.L."/>
            <person name="Huang S."/>
            <person name="Werner J."/>
            <person name="Xing P."/>
            <person name="Barbeyron T."/>
            <person name="Huettel B."/>
            <person name="Stueber K."/>
            <person name="Reinhardt R."/>
            <person name="Harder J."/>
            <person name="Gloeckner F.O."/>
            <person name="Amann R.I."/>
            <person name="Teeling H."/>
        </authorList>
    </citation>
    <scope>NUCLEOTIDE SEQUENCE [LARGE SCALE GENOMIC DNA]</scope>
    <source>
        <strain evidence="3">DSM 15362 / KCTC 12365 / LMG 23005 / KMM 3901</strain>
    </source>
</reference>
<dbReference type="HOGENOM" id="CLU_173141_0_0_10"/>
<evidence type="ECO:0000313" key="2">
    <source>
        <dbReference type="EMBL" id="CDF79104.1"/>
    </source>
</evidence>
<dbReference type="RefSeq" id="WP_242404080.1">
    <property type="nucleotide sequence ID" value="NZ_HG315671.1"/>
</dbReference>
<keyword evidence="1" id="KW-0472">Membrane</keyword>
<keyword evidence="1" id="KW-1133">Transmembrane helix</keyword>
<accession>T2KM71</accession>
<keyword evidence="1" id="KW-0812">Transmembrane</keyword>
<sequence>MNHLKTYIVFKVFTIVLVLAFLAPTFVKFNHVFETHLHEVCHGEKKAHLHTADIDCEFYKFQLNHHFTIPVFTAEILDVKENHSLISTQYFFLNTFQQLHFSLRAPPTII</sequence>
<keyword evidence="3" id="KW-1185">Reference proteome</keyword>
<feature type="transmembrane region" description="Helical" evidence="1">
    <location>
        <begin position="6"/>
        <end position="27"/>
    </location>
</feature>
<protein>
    <submittedName>
        <fullName evidence="2">Uncharacterized protein</fullName>
    </submittedName>
</protein>
<dbReference type="STRING" id="1347342.BN863_13920"/>
<evidence type="ECO:0000256" key="1">
    <source>
        <dbReference type="SAM" id="Phobius"/>
    </source>
</evidence>
<proteinExistence type="predicted"/>
<name>T2KM71_FORAG</name>
<dbReference type="EMBL" id="HG315671">
    <property type="protein sequence ID" value="CDF79104.1"/>
    <property type="molecule type" value="Genomic_DNA"/>
</dbReference>
<evidence type="ECO:0000313" key="3">
    <source>
        <dbReference type="Proteomes" id="UP000016160"/>
    </source>
</evidence>
<dbReference type="AlphaFoldDB" id="T2KM71"/>